<dbReference type="GO" id="GO:0060003">
    <property type="term" value="P:copper ion export"/>
    <property type="evidence" value="ECO:0007669"/>
    <property type="project" value="TreeGrafter"/>
</dbReference>
<comment type="similarity">
    <text evidence="1">Belongs to the membrane fusion protein (MFP) (TC 8.A.1) family.</text>
</comment>
<dbReference type="InterPro" id="IPR051909">
    <property type="entry name" value="MFP_Cation_Efflux"/>
</dbReference>
<dbReference type="InterPro" id="IPR058792">
    <property type="entry name" value="Beta-barrel_RND_2"/>
</dbReference>
<dbReference type="PANTHER" id="PTHR30097">
    <property type="entry name" value="CATION EFFLUX SYSTEM PROTEIN CUSB"/>
    <property type="match status" value="1"/>
</dbReference>
<evidence type="ECO:0000256" key="2">
    <source>
        <dbReference type="ARBA" id="ARBA00022448"/>
    </source>
</evidence>
<dbReference type="InterPro" id="IPR006143">
    <property type="entry name" value="RND_pump_MFP"/>
</dbReference>
<dbReference type="AlphaFoldDB" id="A0A932HW16"/>
<dbReference type="Gene3D" id="2.40.50.100">
    <property type="match status" value="1"/>
</dbReference>
<name>A0A932HW16_UNCTE</name>
<dbReference type="PANTHER" id="PTHR30097:SF4">
    <property type="entry name" value="SLR6042 PROTEIN"/>
    <property type="match status" value="1"/>
</dbReference>
<evidence type="ECO:0000259" key="6">
    <source>
        <dbReference type="Pfam" id="PF25975"/>
    </source>
</evidence>
<feature type="domain" description="CzcB-like barrel-sandwich hybrid" evidence="5">
    <location>
        <begin position="102"/>
        <end position="252"/>
    </location>
</feature>
<dbReference type="InterPro" id="IPR058647">
    <property type="entry name" value="BSH_CzcB-like"/>
</dbReference>
<evidence type="ECO:0000259" key="5">
    <source>
        <dbReference type="Pfam" id="PF25973"/>
    </source>
</evidence>
<dbReference type="GO" id="GO:0022857">
    <property type="term" value="F:transmembrane transporter activity"/>
    <property type="evidence" value="ECO:0007669"/>
    <property type="project" value="InterPro"/>
</dbReference>
<dbReference type="Proteomes" id="UP000782312">
    <property type="component" value="Unassembled WGS sequence"/>
</dbReference>
<organism evidence="7 8">
    <name type="scientific">Tectimicrobiota bacterium</name>
    <dbReference type="NCBI Taxonomy" id="2528274"/>
    <lineage>
        <taxon>Bacteria</taxon>
        <taxon>Pseudomonadati</taxon>
        <taxon>Nitrospinota/Tectimicrobiota group</taxon>
        <taxon>Candidatus Tectimicrobiota</taxon>
    </lineage>
</organism>
<dbReference type="Gene3D" id="2.40.30.170">
    <property type="match status" value="1"/>
</dbReference>
<feature type="region of interest" description="Disordered" evidence="3">
    <location>
        <begin position="34"/>
        <end position="55"/>
    </location>
</feature>
<dbReference type="FunFam" id="2.40.30.170:FF:000010">
    <property type="entry name" value="Efflux RND transporter periplasmic adaptor subunit"/>
    <property type="match status" value="1"/>
</dbReference>
<accession>A0A932HW16</accession>
<dbReference type="NCBIfam" id="TIGR01730">
    <property type="entry name" value="RND_mfp"/>
    <property type="match status" value="1"/>
</dbReference>
<feature type="domain" description="CusB-like beta-barrel" evidence="4">
    <location>
        <begin position="256"/>
        <end position="331"/>
    </location>
</feature>
<comment type="caution">
    <text evidence="7">The sequence shown here is derived from an EMBL/GenBank/DDBJ whole genome shotgun (WGS) entry which is preliminary data.</text>
</comment>
<dbReference type="SUPFAM" id="SSF111369">
    <property type="entry name" value="HlyD-like secretion proteins"/>
    <property type="match status" value="1"/>
</dbReference>
<gene>
    <name evidence="7" type="ORF">HYZ11_01635</name>
</gene>
<dbReference type="GO" id="GO:0016020">
    <property type="term" value="C:membrane"/>
    <property type="evidence" value="ECO:0007669"/>
    <property type="project" value="InterPro"/>
</dbReference>
<dbReference type="GO" id="GO:0015679">
    <property type="term" value="P:plasma membrane copper ion transport"/>
    <property type="evidence" value="ECO:0007669"/>
    <property type="project" value="TreeGrafter"/>
</dbReference>
<dbReference type="GO" id="GO:0030288">
    <property type="term" value="C:outer membrane-bounded periplasmic space"/>
    <property type="evidence" value="ECO:0007669"/>
    <property type="project" value="TreeGrafter"/>
</dbReference>
<feature type="domain" description="CzcB-like C-terminal circularly permuted SH3-like" evidence="6">
    <location>
        <begin position="338"/>
        <end position="400"/>
    </location>
</feature>
<evidence type="ECO:0000313" key="8">
    <source>
        <dbReference type="Proteomes" id="UP000782312"/>
    </source>
</evidence>
<dbReference type="Pfam" id="PF25973">
    <property type="entry name" value="BSH_CzcB"/>
    <property type="match status" value="1"/>
</dbReference>
<dbReference type="InterPro" id="IPR058649">
    <property type="entry name" value="CzcB_C"/>
</dbReference>
<dbReference type="GO" id="GO:0046914">
    <property type="term" value="F:transition metal ion binding"/>
    <property type="evidence" value="ECO:0007669"/>
    <property type="project" value="TreeGrafter"/>
</dbReference>
<evidence type="ECO:0000256" key="1">
    <source>
        <dbReference type="ARBA" id="ARBA00009477"/>
    </source>
</evidence>
<reference evidence="7" key="1">
    <citation type="submission" date="2020-07" db="EMBL/GenBank/DDBJ databases">
        <title>Huge and variable diversity of episymbiotic CPR bacteria and DPANN archaea in groundwater ecosystems.</title>
        <authorList>
            <person name="He C.Y."/>
            <person name="Keren R."/>
            <person name="Whittaker M."/>
            <person name="Farag I.F."/>
            <person name="Doudna J."/>
            <person name="Cate J.H.D."/>
            <person name="Banfield J.F."/>
        </authorList>
    </citation>
    <scope>NUCLEOTIDE SEQUENCE</scope>
    <source>
        <strain evidence="7">NC_groundwater_763_Ag_S-0.2um_68_21</strain>
    </source>
</reference>
<dbReference type="Pfam" id="PF25954">
    <property type="entry name" value="Beta-barrel_RND_2"/>
    <property type="match status" value="1"/>
</dbReference>
<sequence length="419" mass="44446">MRVLRGAALIAAGALIASLFSYGRGTDGLARTPSVVQAPAGTSGAPAPPGPPAEAQVPAEAEVTLTAESVSKAGIKTAQVRAVESKSDVRVPGVVTPNSYKEVKVVPIVGGIVIKVHVELGKPVRRGEPLATLFSNDLAETQAKYLSLTAMAEADKRKLQRVKQLVEIGAASRQEFEEITAVRESRVTEIEAARQRLFILGLSRAHVEGLKSPSQIVSHVTVPAPIDGVIINRTANLGQVVGMGQELFTVTDLSDVWVVADIYERDFEAVAVGSDASLTSPAYPGLSIRGRVTYIDPRVDPQTRTAKVRLEVPNPGGRLRLGMYMTVSFATPDGKKVLTVSRAAVQTIGERQVVYIPAKDDEGKFIQRMVQLGPLMGDFYAVLKGLVPGESVVTEGSFFLRAESLRAAPSGGDAGHSSH</sequence>
<dbReference type="EMBL" id="JACPUR010000001">
    <property type="protein sequence ID" value="MBI3126292.1"/>
    <property type="molecule type" value="Genomic_DNA"/>
</dbReference>
<evidence type="ECO:0000259" key="4">
    <source>
        <dbReference type="Pfam" id="PF25954"/>
    </source>
</evidence>
<evidence type="ECO:0000256" key="3">
    <source>
        <dbReference type="SAM" id="MobiDB-lite"/>
    </source>
</evidence>
<dbReference type="Pfam" id="PF25975">
    <property type="entry name" value="CzcB_C"/>
    <property type="match status" value="1"/>
</dbReference>
<protein>
    <submittedName>
        <fullName evidence="7">Efflux RND transporter periplasmic adaptor subunit</fullName>
    </submittedName>
</protein>
<evidence type="ECO:0000313" key="7">
    <source>
        <dbReference type="EMBL" id="MBI3126292.1"/>
    </source>
</evidence>
<dbReference type="Gene3D" id="2.40.420.20">
    <property type="match status" value="1"/>
</dbReference>
<keyword evidence="2" id="KW-0813">Transport</keyword>
<proteinExistence type="inferred from homology"/>